<dbReference type="Ensembl" id="ENSCVAT00000005399.1">
    <property type="protein sequence ID" value="ENSCVAP00000006199.1"/>
    <property type="gene ID" value="ENSCVAG00000007704.1"/>
</dbReference>
<dbReference type="SMART" id="SM00365">
    <property type="entry name" value="LRR_SD22"/>
    <property type="match status" value="4"/>
</dbReference>
<keyword evidence="1" id="KW-0433">Leucine-rich repeat</keyword>
<dbReference type="GO" id="GO:0045504">
    <property type="term" value="F:dynein heavy chain binding"/>
    <property type="evidence" value="ECO:0007669"/>
    <property type="project" value="TreeGrafter"/>
</dbReference>
<evidence type="ECO:0000256" key="1">
    <source>
        <dbReference type="ARBA" id="ARBA00022614"/>
    </source>
</evidence>
<dbReference type="GeneTree" id="ENSGT00390000016904"/>
<keyword evidence="4" id="KW-1185">Reference proteome</keyword>
<dbReference type="GO" id="GO:0043014">
    <property type="term" value="F:alpha-tubulin binding"/>
    <property type="evidence" value="ECO:0007669"/>
    <property type="project" value="TreeGrafter"/>
</dbReference>
<dbReference type="PANTHER" id="PTHR15454">
    <property type="entry name" value="NISCHARIN RELATED"/>
    <property type="match status" value="1"/>
</dbReference>
<dbReference type="OMA" id="NCIENIT"/>
<evidence type="ECO:0000256" key="2">
    <source>
        <dbReference type="ARBA" id="ARBA00022737"/>
    </source>
</evidence>
<dbReference type="GO" id="GO:0005737">
    <property type="term" value="C:cytoplasm"/>
    <property type="evidence" value="ECO:0007669"/>
    <property type="project" value="TreeGrafter"/>
</dbReference>
<sequence>MQEAKDTDNKADVSKEVLMYGQIPPIEKMDTSLSVLTCCEKLSLSSNCIENITNLDSFKNLKILSLGRNNIKSLVGVEAVRDTLEELWISYNLIEKLTGVNTLQKLKVLSIRHNLVKDWGKLPSFTKEFKINESIFFLKVEEDGKRTPTGEEGAVEFLRT</sequence>
<accession>A0A3Q2CLL3</accession>
<dbReference type="AlphaFoldDB" id="A0A3Q2CLL3"/>
<dbReference type="InterPro" id="IPR032675">
    <property type="entry name" value="LRR_dom_sf"/>
</dbReference>
<keyword evidence="2" id="KW-0677">Repeat</keyword>
<dbReference type="SUPFAM" id="SSF52058">
    <property type="entry name" value="L domain-like"/>
    <property type="match status" value="1"/>
</dbReference>
<dbReference type="Proteomes" id="UP000265020">
    <property type="component" value="Unassembled WGS sequence"/>
</dbReference>
<evidence type="ECO:0000313" key="3">
    <source>
        <dbReference type="Ensembl" id="ENSCVAP00000006199.1"/>
    </source>
</evidence>
<dbReference type="STRING" id="28743.ENSCVAP00000006199"/>
<name>A0A3Q2CLL3_CYPVA</name>
<reference evidence="3" key="1">
    <citation type="submission" date="2025-08" db="UniProtKB">
        <authorList>
            <consortium name="Ensembl"/>
        </authorList>
    </citation>
    <scope>IDENTIFICATION</scope>
</reference>
<proteinExistence type="predicted"/>
<dbReference type="InterPro" id="IPR001611">
    <property type="entry name" value="Leu-rich_rpt"/>
</dbReference>
<reference evidence="3" key="2">
    <citation type="submission" date="2025-09" db="UniProtKB">
        <authorList>
            <consortium name="Ensembl"/>
        </authorList>
    </citation>
    <scope>IDENTIFICATION</scope>
</reference>
<dbReference type="Gene3D" id="3.80.10.10">
    <property type="entry name" value="Ribonuclease Inhibitor"/>
    <property type="match status" value="1"/>
</dbReference>
<dbReference type="PROSITE" id="PS51450">
    <property type="entry name" value="LRR"/>
    <property type="match status" value="3"/>
</dbReference>
<dbReference type="PANTHER" id="PTHR15454:SF73">
    <property type="entry name" value="DYNEIN AXONEMAL LIGHT CHAIN 1"/>
    <property type="match status" value="1"/>
</dbReference>
<evidence type="ECO:0000313" key="4">
    <source>
        <dbReference type="Proteomes" id="UP000265020"/>
    </source>
</evidence>
<dbReference type="GO" id="GO:0036158">
    <property type="term" value="P:outer dynein arm assembly"/>
    <property type="evidence" value="ECO:0007669"/>
    <property type="project" value="TreeGrafter"/>
</dbReference>
<protein>
    <submittedName>
        <fullName evidence="3">Dynein, axonemal, light chain 1</fullName>
    </submittedName>
</protein>
<organism evidence="3 4">
    <name type="scientific">Cyprinodon variegatus</name>
    <name type="common">Sheepshead minnow</name>
    <dbReference type="NCBI Taxonomy" id="28743"/>
    <lineage>
        <taxon>Eukaryota</taxon>
        <taxon>Metazoa</taxon>
        <taxon>Chordata</taxon>
        <taxon>Craniata</taxon>
        <taxon>Vertebrata</taxon>
        <taxon>Euteleostomi</taxon>
        <taxon>Actinopterygii</taxon>
        <taxon>Neopterygii</taxon>
        <taxon>Teleostei</taxon>
        <taxon>Neoteleostei</taxon>
        <taxon>Acanthomorphata</taxon>
        <taxon>Ovalentaria</taxon>
        <taxon>Atherinomorphae</taxon>
        <taxon>Cyprinodontiformes</taxon>
        <taxon>Cyprinodontidae</taxon>
        <taxon>Cyprinodon</taxon>
    </lineage>
</organism>